<gene>
    <name evidence="2" type="ORF">ACFL27_25185</name>
</gene>
<dbReference type="Proteomes" id="UP001594351">
    <property type="component" value="Unassembled WGS sequence"/>
</dbReference>
<dbReference type="PANTHER" id="PTHR21015">
    <property type="entry name" value="UDP-N-ACETYLGLUCOSAMINE--N-ACETYLMURAMYL-(PENTAPEPTIDE) PYROPHOSPHORYL-UNDECAPRENOL N-ACETYLGLUCOSAMINE TRANSFERASE 1"/>
    <property type="match status" value="1"/>
</dbReference>
<dbReference type="Gene3D" id="3.40.50.2000">
    <property type="entry name" value="Glycogen Phosphorylase B"/>
    <property type="match status" value="2"/>
</dbReference>
<feature type="domain" description="Glycosyl transferase family 28 C-terminal" evidence="1">
    <location>
        <begin position="267"/>
        <end position="408"/>
    </location>
</feature>
<comment type="caution">
    <text evidence="2">The sequence shown here is derived from an EMBL/GenBank/DDBJ whole genome shotgun (WGS) entry which is preliminary data.</text>
</comment>
<dbReference type="Pfam" id="PF04101">
    <property type="entry name" value="Glyco_tran_28_C"/>
    <property type="match status" value="1"/>
</dbReference>
<dbReference type="InterPro" id="IPR007235">
    <property type="entry name" value="Glyco_trans_28_C"/>
</dbReference>
<sequence length="437" mass="49710">MTKKLKTKKDAENSVPLDIPVDGEKSRLLVFADGNFLAHVSRALEVSKILRNWGYDIHFASRGQFRHLIEKAGFIVHNVVTIGRNTTLHHAKKAGLVDKEWWTDITYRSIDSDIRAIRKVKPYAVLGDMHWSLKASAAYLKRPYISIVNAHWTKYSSAKMLAPTEHILTRILGKKITETILPTVRKMGMQYWASPYKHWQQQNVRSGIKVESLMDVMEGDLTLMPDIPEFFPVQDKPDSVYFVGPILWKPDLEVPSWLENLKPGKPTIYVTMGSTGVKKILDVSYQAFKEKDYNILATTGNLQHQDFERHANFYVTNYAPGLALLAKSDVTVNHAGNGSIYQALAAGVPMVCIPTHIDQEMNAQRIEHLNCGRFIHECEITPELLEQEVNHVLEDPVYNNTVKKVSARFKHLNGQRLAAQYSHEYLQRGKVVSDPIQ</sequence>
<dbReference type="PANTHER" id="PTHR21015:SF22">
    <property type="entry name" value="GLYCOSYLTRANSFERASE"/>
    <property type="match status" value="1"/>
</dbReference>
<dbReference type="EMBL" id="JBHPBY010000515">
    <property type="protein sequence ID" value="MFC1853499.1"/>
    <property type="molecule type" value="Genomic_DNA"/>
</dbReference>
<protein>
    <submittedName>
        <fullName evidence="2">Glycosyltransferase</fullName>
    </submittedName>
</protein>
<reference evidence="2 3" key="1">
    <citation type="submission" date="2024-09" db="EMBL/GenBank/DDBJ databases">
        <title>Laminarin stimulates single cell rates of sulfate reduction while oxygen inhibits transcriptomic activity in coastal marine sediment.</title>
        <authorList>
            <person name="Lindsay M."/>
            <person name="Orcutt B."/>
            <person name="Emerson D."/>
            <person name="Stepanauskas R."/>
            <person name="D'Angelo T."/>
        </authorList>
    </citation>
    <scope>NUCLEOTIDE SEQUENCE [LARGE SCALE GENOMIC DNA]</scope>
    <source>
        <strain evidence="2">SAG AM-311-K15</strain>
    </source>
</reference>
<keyword evidence="3" id="KW-1185">Reference proteome</keyword>
<organism evidence="2 3">
    <name type="scientific">candidate division CSSED10-310 bacterium</name>
    <dbReference type="NCBI Taxonomy" id="2855610"/>
    <lineage>
        <taxon>Bacteria</taxon>
        <taxon>Bacteria division CSSED10-310</taxon>
    </lineage>
</organism>
<evidence type="ECO:0000313" key="3">
    <source>
        <dbReference type="Proteomes" id="UP001594351"/>
    </source>
</evidence>
<name>A0ABV6Z503_UNCC1</name>
<evidence type="ECO:0000313" key="2">
    <source>
        <dbReference type="EMBL" id="MFC1853499.1"/>
    </source>
</evidence>
<accession>A0ABV6Z503</accession>
<dbReference type="CDD" id="cd03784">
    <property type="entry name" value="GT1_Gtf-like"/>
    <property type="match status" value="1"/>
</dbReference>
<proteinExistence type="predicted"/>
<evidence type="ECO:0000259" key="1">
    <source>
        <dbReference type="Pfam" id="PF04101"/>
    </source>
</evidence>
<dbReference type="InterPro" id="IPR002213">
    <property type="entry name" value="UDP_glucos_trans"/>
</dbReference>
<dbReference type="SUPFAM" id="SSF53756">
    <property type="entry name" value="UDP-Glycosyltransferase/glycogen phosphorylase"/>
    <property type="match status" value="1"/>
</dbReference>